<dbReference type="EMBL" id="JBBUTG010000029">
    <property type="protein sequence ID" value="MEK8034452.1"/>
    <property type="molecule type" value="Genomic_DNA"/>
</dbReference>
<keyword evidence="1" id="KW-0802">TPR repeat</keyword>
<accession>A0ABU9BWU9</accession>
<evidence type="ECO:0000256" key="2">
    <source>
        <dbReference type="SAM" id="MobiDB-lite"/>
    </source>
</evidence>
<feature type="chain" id="PRO_5046238103" evidence="3">
    <location>
        <begin position="22"/>
        <end position="1044"/>
    </location>
</feature>
<keyword evidence="5" id="KW-1185">Reference proteome</keyword>
<keyword evidence="3" id="KW-0732">Signal</keyword>
<dbReference type="InterPro" id="IPR019734">
    <property type="entry name" value="TPR_rpt"/>
</dbReference>
<name>A0ABU9BWU9_9BURK</name>
<feature type="region of interest" description="Disordered" evidence="2">
    <location>
        <begin position="308"/>
        <end position="329"/>
    </location>
</feature>
<organism evidence="4 5">
    <name type="scientific">Ideonella lacteola</name>
    <dbReference type="NCBI Taxonomy" id="2984193"/>
    <lineage>
        <taxon>Bacteria</taxon>
        <taxon>Pseudomonadati</taxon>
        <taxon>Pseudomonadota</taxon>
        <taxon>Betaproteobacteria</taxon>
        <taxon>Burkholderiales</taxon>
        <taxon>Sphaerotilaceae</taxon>
        <taxon>Ideonella</taxon>
    </lineage>
</organism>
<feature type="signal peptide" evidence="3">
    <location>
        <begin position="1"/>
        <end position="21"/>
    </location>
</feature>
<dbReference type="SUPFAM" id="SSF48452">
    <property type="entry name" value="TPR-like"/>
    <property type="match status" value="2"/>
</dbReference>
<feature type="region of interest" description="Disordered" evidence="2">
    <location>
        <begin position="981"/>
        <end position="1002"/>
    </location>
</feature>
<dbReference type="Gene3D" id="1.25.40.10">
    <property type="entry name" value="Tetratricopeptide repeat domain"/>
    <property type="match status" value="2"/>
</dbReference>
<evidence type="ECO:0000313" key="5">
    <source>
        <dbReference type="Proteomes" id="UP001371218"/>
    </source>
</evidence>
<gene>
    <name evidence="4" type="ORF">AACH06_26790</name>
</gene>
<dbReference type="SMART" id="SM00028">
    <property type="entry name" value="TPR"/>
    <property type="match status" value="3"/>
</dbReference>
<dbReference type="Proteomes" id="UP001371218">
    <property type="component" value="Unassembled WGS sequence"/>
</dbReference>
<sequence>MTLRPAALAAVLALGGAGAFAAESATPAALQSVDKVLARVAAKALPKTTSPSDASSDSSLALLKDVQAFRSAQEALPAPEAARQWLALWDRAAKLKRPDDERDFERAFDPLVNDSAGLSSVLAALPRPEAWPAIRDAAQARATKQPQDVLALALGLIGHALVNDAEAVRRSAQALSTLFDADDSEGGELRRLTFRGVLEQVESIYPGAAPVDELFVRRARQGSIEIRRPQVPDLVSLVGEARAETALRRVMTESPMALYDVAGEATLRLAQRVALEHVADLKTPQWGLIQGLGQRPLYEAMEARFGARPEPGADAASGPLSDPPGRPTGVVRDISQVRAQIHHGLDLALAGQRGAADKVMLRVSAEDWILQPSALAAEIGRTGQGPEILGWLGHLLQQRPQLPLWDLYLTLGRSLGRQSEARASIETALKRTDLTPRQRQTLLAHRFTALSSDDQLDAVAATLRSMSEMPKKAPSEEPVAWPTAAHSFDDHQRSWAAARLAALGRLVGRPEWAKQGVEAGRALLLRPKSQPHPWDPSGATELLAELRRQGQPDAAQSLALSLLDQSRVQFANDEVRSANPAARASLIELVGLYDAAGRHADVRRMLDEVTYWSADDLGELVGEKDSLGTPLGLMAARAFRAAGDTQRAAALAYAVVIRMPQHDPAYQLWTEIAGPSAIPELDRLAAEDPFEERPLIWKAAVLLRDGQVAAAEETVRRAIAVDPSDGEQGANDRMRAYAVLADVLQAKGDTAGATLYRRAVKAIRIAERADEFQKVGLSKRAASIYREALGEFADAYCIQSRLAVELGKTGRQREALEHYRRAFELMPESFGRLESHCFGCESVFAADEARGMAEQIFTSLLKNDNVKPQVPYMLGYLRKVQGRHDEALSLFRRVVAQDANYLGAWRQLNELSENTTMDPAERDAIRLRLLQLDPWRQHVRYDIDEVADLAGLWQGIQGLQRQRSEKLKRLTEPLYPLAASRQAREQGWRDDPDEERDIRRAHRTREREHALLAISGKMLNSLADHQLMEKLLEWLEREMSTSQE</sequence>
<reference evidence="4 5" key="1">
    <citation type="submission" date="2024-04" db="EMBL/GenBank/DDBJ databases">
        <title>Novel species of the genus Ideonella isolated from streams.</title>
        <authorList>
            <person name="Lu H."/>
        </authorList>
    </citation>
    <scope>NUCLEOTIDE SEQUENCE [LARGE SCALE GENOMIC DNA]</scope>
    <source>
        <strain evidence="4 5">DXS29W</strain>
    </source>
</reference>
<evidence type="ECO:0000313" key="4">
    <source>
        <dbReference type="EMBL" id="MEK8034452.1"/>
    </source>
</evidence>
<dbReference type="InterPro" id="IPR011990">
    <property type="entry name" value="TPR-like_helical_dom_sf"/>
</dbReference>
<feature type="repeat" description="TPR" evidence="1">
    <location>
        <begin position="868"/>
        <end position="901"/>
    </location>
</feature>
<comment type="caution">
    <text evidence="4">The sequence shown here is derived from an EMBL/GenBank/DDBJ whole genome shotgun (WGS) entry which is preliminary data.</text>
</comment>
<dbReference type="RefSeq" id="WP_341428881.1">
    <property type="nucleotide sequence ID" value="NZ_JBBUTG010000029.1"/>
</dbReference>
<evidence type="ECO:0000256" key="3">
    <source>
        <dbReference type="SAM" id="SignalP"/>
    </source>
</evidence>
<evidence type="ECO:0000256" key="1">
    <source>
        <dbReference type="PROSITE-ProRule" id="PRU00339"/>
    </source>
</evidence>
<protein>
    <submittedName>
        <fullName evidence="4">Tetratricopeptide repeat protein</fullName>
    </submittedName>
</protein>
<dbReference type="PROSITE" id="PS50005">
    <property type="entry name" value="TPR"/>
    <property type="match status" value="1"/>
</dbReference>
<proteinExistence type="predicted"/>